<dbReference type="RefSeq" id="YP_003969967.1">
    <property type="nucleotide sequence ID" value="NC_014637.1"/>
</dbReference>
<accession>E3T5A5</accession>
<proteinExistence type="predicted"/>
<name>E3T5A5_CROVB</name>
<dbReference type="KEGG" id="vg:9887737"/>
<dbReference type="Proteomes" id="UP000029781">
    <property type="component" value="Segment"/>
</dbReference>
<keyword evidence="2" id="KW-1185">Reference proteome</keyword>
<sequence length="142" mass="17039">MDFNKIDFSKYQVRFNQQEFNKLSIIKDNELKHVVTFHFIGMINLKKELFYWANIIPGVNKKFSEKNNKIKELKVKYQNFNNKNDEIYYQILSEDIISLNNIVTPDYLKTFFNILLENPIIILNNSNNNYQLISIENIVESY</sequence>
<dbReference type="EMBL" id="GU244497">
    <property type="protein sequence ID" value="ADO67368.1"/>
    <property type="molecule type" value="Genomic_DNA"/>
</dbReference>
<evidence type="ECO:0000313" key="2">
    <source>
        <dbReference type="Proteomes" id="UP000029781"/>
    </source>
</evidence>
<dbReference type="GeneID" id="9887737"/>
<organismHost>
    <name type="scientific">Cafeteria roenbergensis</name>
    <name type="common">Marine flagellate</name>
    <dbReference type="NCBI Taxonomy" id="33653"/>
</organismHost>
<evidence type="ECO:0000313" key="1">
    <source>
        <dbReference type="EMBL" id="ADO67368.1"/>
    </source>
</evidence>
<reference evidence="1 2" key="1">
    <citation type="journal article" date="2010" name="Proc. Natl. Acad. Sci. U.S.A.">
        <title>Giant virus with a remarkable complement of genes infects marine zooplankton.</title>
        <authorList>
            <person name="Fischer M.G."/>
            <person name="Allen M.J."/>
            <person name="Wilson W.H."/>
            <person name="Suttle C.A."/>
        </authorList>
    </citation>
    <scope>NUCLEOTIDE SEQUENCE [LARGE SCALE GENOMIC DNA]</scope>
    <source>
        <strain evidence="1 2">BV-PW1</strain>
    </source>
</reference>
<gene>
    <name evidence="1" type="ORF">crov334</name>
</gene>
<organism evidence="1 2">
    <name type="scientific">Cafeteria roenbergensis virus (strain BV-PW1)</name>
    <name type="common">CroV</name>
    <dbReference type="NCBI Taxonomy" id="693272"/>
    <lineage>
        <taxon>Viruses</taxon>
        <taxon>Varidnaviria</taxon>
        <taxon>Bamfordvirae</taxon>
        <taxon>Nucleocytoviricota</taxon>
        <taxon>Megaviricetes</taxon>
        <taxon>Imitervirales</taxon>
        <taxon>Mimiviridae</taxon>
        <taxon>Aliimimivirinae</taxon>
        <taxon>Rheavirus</taxon>
        <taxon>Rheavirus sinusmexicani</taxon>
    </lineage>
</organism>
<protein>
    <submittedName>
        <fullName evidence="1">Uncharacterized protein</fullName>
    </submittedName>
</protein>